<sequence>MKFLIRLFFKTVRTVMGPLLLIWEIIKRPKPMHRQAALQAKVDNECRDLALFQFKTCPFCMKIRQEMHRLSLPIERRDAQHDAANRTALIAGAGSAKVPCLKITNAKGKVEWLTDSKAIISYLRGRFENAGI</sequence>
<feature type="domain" description="GST N-terminal" evidence="1">
    <location>
        <begin position="51"/>
        <end position="129"/>
    </location>
</feature>
<dbReference type="SUPFAM" id="SSF52833">
    <property type="entry name" value="Thioredoxin-like"/>
    <property type="match status" value="1"/>
</dbReference>
<dbReference type="Pfam" id="PF13417">
    <property type="entry name" value="GST_N_3"/>
    <property type="match status" value="1"/>
</dbReference>
<dbReference type="AlphaFoldDB" id="A0A6H2HAA1"/>
<dbReference type="Proteomes" id="UP000502041">
    <property type="component" value="Chromosome"/>
</dbReference>
<dbReference type="InterPro" id="IPR004045">
    <property type="entry name" value="Glutathione_S-Trfase_N"/>
</dbReference>
<proteinExistence type="predicted"/>
<evidence type="ECO:0000259" key="1">
    <source>
        <dbReference type="Pfam" id="PF13417"/>
    </source>
</evidence>
<evidence type="ECO:0000313" key="3">
    <source>
        <dbReference type="Proteomes" id="UP000502041"/>
    </source>
</evidence>
<gene>
    <name evidence="2" type="ORF">HC248_01830</name>
</gene>
<dbReference type="CDD" id="cd00570">
    <property type="entry name" value="GST_N_family"/>
    <property type="match status" value="1"/>
</dbReference>
<accession>A0A6H2HAA1</accession>
<name>A0A6H2HAA1_9BURK</name>
<dbReference type="PROSITE" id="PS51354">
    <property type="entry name" value="GLUTAREDOXIN_2"/>
    <property type="match status" value="1"/>
</dbReference>
<dbReference type="Gene3D" id="3.40.30.10">
    <property type="entry name" value="Glutaredoxin"/>
    <property type="match status" value="1"/>
</dbReference>
<reference evidence="2 3" key="1">
    <citation type="submission" date="2020-04" db="EMBL/GenBank/DDBJ databases">
        <title>Complete genome of a Psychrophilic, Marine, Gas Vacuolate Bacterium Polaromonas vacuolata KCTC 22033T.</title>
        <authorList>
            <person name="Hwang K."/>
            <person name="Kim K.M."/>
        </authorList>
    </citation>
    <scope>NUCLEOTIDE SEQUENCE [LARGE SCALE GENOMIC DNA]</scope>
    <source>
        <strain evidence="2 3">KCTC 22033</strain>
    </source>
</reference>
<dbReference type="KEGG" id="pvac:HC248_01830"/>
<protein>
    <recommendedName>
        <fullName evidence="1">GST N-terminal domain-containing protein</fullName>
    </recommendedName>
</protein>
<dbReference type="InterPro" id="IPR036249">
    <property type="entry name" value="Thioredoxin-like_sf"/>
</dbReference>
<organism evidence="2 3">
    <name type="scientific">Polaromonas vacuolata</name>
    <dbReference type="NCBI Taxonomy" id="37448"/>
    <lineage>
        <taxon>Bacteria</taxon>
        <taxon>Pseudomonadati</taxon>
        <taxon>Pseudomonadota</taxon>
        <taxon>Betaproteobacteria</taxon>
        <taxon>Burkholderiales</taxon>
        <taxon>Comamonadaceae</taxon>
        <taxon>Polaromonas</taxon>
    </lineage>
</organism>
<dbReference type="EMBL" id="CP051461">
    <property type="protein sequence ID" value="QJC56524.1"/>
    <property type="molecule type" value="Genomic_DNA"/>
</dbReference>
<keyword evidence="3" id="KW-1185">Reference proteome</keyword>
<evidence type="ECO:0000313" key="2">
    <source>
        <dbReference type="EMBL" id="QJC56524.1"/>
    </source>
</evidence>
<dbReference type="RefSeq" id="WP_168922217.1">
    <property type="nucleotide sequence ID" value="NZ_CP051461.1"/>
</dbReference>